<protein>
    <submittedName>
        <fullName evidence="1">14749_t:CDS:1</fullName>
    </submittedName>
</protein>
<name>A0ACA9NRJ7_9GLOM</name>
<proteinExistence type="predicted"/>
<dbReference type="EMBL" id="CAJVPT010024862">
    <property type="protein sequence ID" value="CAG8672471.1"/>
    <property type="molecule type" value="Genomic_DNA"/>
</dbReference>
<organism evidence="1 2">
    <name type="scientific">Acaulospora colombiana</name>
    <dbReference type="NCBI Taxonomy" id="27376"/>
    <lineage>
        <taxon>Eukaryota</taxon>
        <taxon>Fungi</taxon>
        <taxon>Fungi incertae sedis</taxon>
        <taxon>Mucoromycota</taxon>
        <taxon>Glomeromycotina</taxon>
        <taxon>Glomeromycetes</taxon>
        <taxon>Diversisporales</taxon>
        <taxon>Acaulosporaceae</taxon>
        <taxon>Acaulospora</taxon>
    </lineage>
</organism>
<evidence type="ECO:0000313" key="1">
    <source>
        <dbReference type="EMBL" id="CAG8672471.1"/>
    </source>
</evidence>
<reference evidence="1" key="1">
    <citation type="submission" date="2021-06" db="EMBL/GenBank/DDBJ databases">
        <authorList>
            <person name="Kallberg Y."/>
            <person name="Tangrot J."/>
            <person name="Rosling A."/>
        </authorList>
    </citation>
    <scope>NUCLEOTIDE SEQUENCE</scope>
    <source>
        <strain evidence="1">CL356</strain>
    </source>
</reference>
<comment type="caution">
    <text evidence="1">The sequence shown here is derived from an EMBL/GenBank/DDBJ whole genome shotgun (WGS) entry which is preliminary data.</text>
</comment>
<evidence type="ECO:0000313" key="2">
    <source>
        <dbReference type="Proteomes" id="UP000789525"/>
    </source>
</evidence>
<sequence>MSTTATRVPPADPPFMKVEAEEEEKVSFVERILRSLIDTAMHYLPQLAIIVICIPVLALISLVAGIIVRNSVPQPWERRVFLQYGESPIPTAYFQFPPLVHDQAYDISVHLTVPYTESNIALGNFMTYLTVTTASNKTIASANRPAAILPQPKRGVIRRLLPIASAPSYTDMTITILPDWTPGTSQALYGHLEVGRRDGWKSLGLGEGREITVVESYVRGRVLLSGTRRVCSRNSGASDGSKDTSREAKQILSVKYSHAVPTPRTIANLFRFIVFSRPPDHPDSGLSALTAA</sequence>
<keyword evidence="2" id="KW-1185">Reference proteome</keyword>
<dbReference type="Proteomes" id="UP000789525">
    <property type="component" value="Unassembled WGS sequence"/>
</dbReference>
<gene>
    <name evidence="1" type="ORF">ACOLOM_LOCUS9010</name>
</gene>
<accession>A0ACA9NRJ7</accession>